<proteinExistence type="inferred from homology"/>
<keyword evidence="3 5" id="KW-0375">Hydrogen ion transport</keyword>
<keyword evidence="2 5" id="KW-0813">Transport</keyword>
<evidence type="ECO:0000256" key="3">
    <source>
        <dbReference type="ARBA" id="ARBA00022781"/>
    </source>
</evidence>
<comment type="subunit">
    <text evidence="5">V-ATPase is a heteromultimeric enzyme made up of two complexes: the ATP-hydrolytic V1 complex and the proton translocation V0 complex.</text>
</comment>
<dbReference type="InterPro" id="IPR016727">
    <property type="entry name" value="ATPase_V0-cplx_dsu"/>
</dbReference>
<accession>A0A7S0I8Z2</accession>
<dbReference type="InterPro" id="IPR002843">
    <property type="entry name" value="ATPase_V0-cplx_csu/dsu"/>
</dbReference>
<sequence length="367" mass="41499">MATINEMSTSYESFFQDMFFNLKYGFLDGKLRGYVGDLLDDADYVILAECETLDDVVSYLSATERSKISNYGATHSHPSALVEMCLKSFVSDFNTLRSLAPEPLLTFLNYLTYGYMIDNVLLILAGILHGRDAQELIEKCHPLGMFDSIVTLPVATNIPDLYKLVLVDTPLASYFDDCMTINLDELNIELLRNTVYKAYLSDFLHLCKSLGGSTSCVMTELLNFDADRRAVNITINSLGTELSRDDRRQLFPEFGNLYPVGHRALVSCDEYDQVRSVLAENPAFTASPSLLNKLAAETAVEKLLNEEEVRRCRLTLEKNFQYAGFFAYMKLKEQELKNMMWIAECISQQQKDRLMDGLVQVNCASCT</sequence>
<dbReference type="SUPFAM" id="SSF103486">
    <property type="entry name" value="V-type ATP synthase subunit C"/>
    <property type="match status" value="1"/>
</dbReference>
<dbReference type="Gene3D" id="1.20.1690.10">
    <property type="entry name" value="V-type ATP synthase subunit C domain"/>
    <property type="match status" value="2"/>
</dbReference>
<dbReference type="GO" id="GO:0046961">
    <property type="term" value="F:proton-transporting ATPase activity, rotational mechanism"/>
    <property type="evidence" value="ECO:0007669"/>
    <property type="project" value="InterPro"/>
</dbReference>
<dbReference type="InterPro" id="IPR035067">
    <property type="entry name" value="V-type_ATPase_csu/dsu"/>
</dbReference>
<comment type="function">
    <text evidence="5">Subunit of the V0 complex of vacuolar(H+)-ATPase (V-ATPase), a multisubunit enzyme composed of a peripheral complex (V1) that hydrolyzes ATP and a membrane integral complex (V0) that translocates protons. V-ATPase is responsible for acidifying and maintaining the pH of intracellular compartments and in some cell types, is targeted to the plasma membrane, where it is responsible for acidifying the extracellular environment.</text>
</comment>
<evidence type="ECO:0000256" key="1">
    <source>
        <dbReference type="ARBA" id="ARBA00006709"/>
    </source>
</evidence>
<name>A0A7S0I8Z2_MICPS</name>
<dbReference type="EMBL" id="HBEQ01002209">
    <property type="protein sequence ID" value="CAD8514321.1"/>
    <property type="molecule type" value="Transcribed_RNA"/>
</dbReference>
<dbReference type="Pfam" id="PF01992">
    <property type="entry name" value="vATP-synt_AC39"/>
    <property type="match status" value="1"/>
</dbReference>
<protein>
    <recommendedName>
        <fullName evidence="5">V-type proton ATPase subunit</fullName>
    </recommendedName>
</protein>
<gene>
    <name evidence="6" type="ORF">MCOM1403_LOCUS1746</name>
</gene>
<comment type="similarity">
    <text evidence="1 5">Belongs to the V-ATPase V0D/AC39 subunit family.</text>
</comment>
<reference evidence="6" key="1">
    <citation type="submission" date="2021-01" db="EMBL/GenBank/DDBJ databases">
        <authorList>
            <person name="Corre E."/>
            <person name="Pelletier E."/>
            <person name="Niang G."/>
            <person name="Scheremetjew M."/>
            <person name="Finn R."/>
            <person name="Kale V."/>
            <person name="Holt S."/>
            <person name="Cochrane G."/>
            <person name="Meng A."/>
            <person name="Brown T."/>
            <person name="Cohen L."/>
        </authorList>
    </citation>
    <scope>NUCLEOTIDE SEQUENCE</scope>
    <source>
        <strain evidence="6">CCMP1723</strain>
    </source>
</reference>
<dbReference type="AlphaFoldDB" id="A0A7S0I8Z2"/>
<dbReference type="GO" id="GO:0033179">
    <property type="term" value="C:proton-transporting V-type ATPase, V0 domain"/>
    <property type="evidence" value="ECO:0007669"/>
    <property type="project" value="InterPro"/>
</dbReference>
<evidence type="ECO:0000256" key="2">
    <source>
        <dbReference type="ARBA" id="ARBA00022448"/>
    </source>
</evidence>
<dbReference type="InterPro" id="IPR044911">
    <property type="entry name" value="V-type_ATPase_csu/dsu_dom_3"/>
</dbReference>
<evidence type="ECO:0000313" key="6">
    <source>
        <dbReference type="EMBL" id="CAD8514321.1"/>
    </source>
</evidence>
<organism evidence="6">
    <name type="scientific">Micromonas pusilla</name>
    <name type="common">Picoplanktonic green alga</name>
    <name type="synonym">Chromulina pusilla</name>
    <dbReference type="NCBI Taxonomy" id="38833"/>
    <lineage>
        <taxon>Eukaryota</taxon>
        <taxon>Viridiplantae</taxon>
        <taxon>Chlorophyta</taxon>
        <taxon>Mamiellophyceae</taxon>
        <taxon>Mamiellales</taxon>
        <taxon>Mamiellaceae</taxon>
        <taxon>Micromonas</taxon>
    </lineage>
</organism>
<dbReference type="Gene3D" id="1.10.132.50">
    <property type="entry name" value="ATP synthase (C/AC39) subunit, domain 3"/>
    <property type="match status" value="1"/>
</dbReference>
<dbReference type="PANTHER" id="PTHR11028">
    <property type="entry name" value="VACUOLAR ATP SYNTHASE SUBUNIT AC39"/>
    <property type="match status" value="1"/>
</dbReference>
<dbReference type="InterPro" id="IPR036079">
    <property type="entry name" value="ATPase_csu/dsu_sf"/>
</dbReference>
<evidence type="ECO:0000256" key="4">
    <source>
        <dbReference type="ARBA" id="ARBA00023065"/>
    </source>
</evidence>
<evidence type="ECO:0000256" key="5">
    <source>
        <dbReference type="PIRNR" id="PIRNR018497"/>
    </source>
</evidence>
<keyword evidence="4 5" id="KW-0406">Ion transport</keyword>
<dbReference type="PIRSF" id="PIRSF018497">
    <property type="entry name" value="V-ATP_synth_D"/>
    <property type="match status" value="1"/>
</dbReference>